<dbReference type="GeneID" id="92075742"/>
<protein>
    <recommendedName>
        <fullName evidence="1">2EXR domain-containing protein</fullName>
    </recommendedName>
</protein>
<dbReference type="EMBL" id="JAQQWE010000004">
    <property type="protein sequence ID" value="KAK7957236.1"/>
    <property type="molecule type" value="Genomic_DNA"/>
</dbReference>
<evidence type="ECO:0000313" key="2">
    <source>
        <dbReference type="EMBL" id="KAK7957236.1"/>
    </source>
</evidence>
<dbReference type="Proteomes" id="UP001391051">
    <property type="component" value="Unassembled WGS sequence"/>
</dbReference>
<accession>A0ABR1QM08</accession>
<dbReference type="Pfam" id="PF20150">
    <property type="entry name" value="2EXR"/>
    <property type="match status" value="1"/>
</dbReference>
<comment type="caution">
    <text evidence="2">The sequence shown here is derived from an EMBL/GenBank/DDBJ whole genome shotgun (WGS) entry which is preliminary data.</text>
</comment>
<evidence type="ECO:0000259" key="1">
    <source>
        <dbReference type="Pfam" id="PF20150"/>
    </source>
</evidence>
<organism evidence="2 3">
    <name type="scientific">Apiospora aurea</name>
    <dbReference type="NCBI Taxonomy" id="335848"/>
    <lineage>
        <taxon>Eukaryota</taxon>
        <taxon>Fungi</taxon>
        <taxon>Dikarya</taxon>
        <taxon>Ascomycota</taxon>
        <taxon>Pezizomycotina</taxon>
        <taxon>Sordariomycetes</taxon>
        <taxon>Xylariomycetidae</taxon>
        <taxon>Amphisphaeriales</taxon>
        <taxon>Apiosporaceae</taxon>
        <taxon>Apiospora</taxon>
    </lineage>
</organism>
<gene>
    <name evidence="2" type="ORF">PG986_006458</name>
</gene>
<dbReference type="InterPro" id="IPR045518">
    <property type="entry name" value="2EXR"/>
</dbReference>
<name>A0ABR1QM08_9PEZI</name>
<proteinExistence type="predicted"/>
<dbReference type="RefSeq" id="XP_066702542.1">
    <property type="nucleotide sequence ID" value="XM_066842680.1"/>
</dbReference>
<sequence length="282" mass="31882">MESSNHDKENSAIISFVGGREFKVAAKAQNTPASPQLDQFTCFLKLVQELRDMIWRFSIPERALLVGPWAELDEPNGPWCHKFFEYAPCTSEAARNHLSLPAVAQSCREARKAYLSGPAPGTLSVEISVALVNVRDVERIRQFQEVYETCSAPSHLDAKVVKHLSSLLTTEGRERYLDLLRLNVLSLWAEILFPDLLPAGPRENQFLLTDPGTWRRCLHAFTPYDLRHPWLRDVIIPHVPQVQMVVAFKLCDAACHVGTNETMGEAKDDCERCRGRSVCLRI</sequence>
<feature type="domain" description="2EXR" evidence="1">
    <location>
        <begin position="40"/>
        <end position="115"/>
    </location>
</feature>
<evidence type="ECO:0000313" key="3">
    <source>
        <dbReference type="Proteomes" id="UP001391051"/>
    </source>
</evidence>
<reference evidence="2 3" key="1">
    <citation type="submission" date="2023-01" db="EMBL/GenBank/DDBJ databases">
        <title>Analysis of 21 Apiospora genomes using comparative genomics revels a genus with tremendous synthesis potential of carbohydrate active enzymes and secondary metabolites.</title>
        <authorList>
            <person name="Sorensen T."/>
        </authorList>
    </citation>
    <scope>NUCLEOTIDE SEQUENCE [LARGE SCALE GENOMIC DNA]</scope>
    <source>
        <strain evidence="2 3">CBS 24483</strain>
    </source>
</reference>
<keyword evidence="3" id="KW-1185">Reference proteome</keyword>